<evidence type="ECO:0000313" key="2">
    <source>
        <dbReference type="Proteomes" id="UP000244722"/>
    </source>
</evidence>
<protein>
    <submittedName>
        <fullName evidence="1">Uncharacterized protein</fullName>
    </submittedName>
</protein>
<keyword evidence="2" id="KW-1185">Reference proteome</keyword>
<evidence type="ECO:0000313" key="1">
    <source>
        <dbReference type="EMBL" id="PUU74998.1"/>
    </source>
</evidence>
<name>A0A2T6ZHM3_TUBBO</name>
<sequence>MISLGKRQLDVMECSGCTVTADALYCTEVDGCEMCGKGRHWLTGEAGSLFAKW</sequence>
<dbReference type="EMBL" id="NESQ01000257">
    <property type="protein sequence ID" value="PUU74998.1"/>
    <property type="molecule type" value="Genomic_DNA"/>
</dbReference>
<dbReference type="Proteomes" id="UP000244722">
    <property type="component" value="Unassembled WGS sequence"/>
</dbReference>
<accession>A0A2T6ZHM3</accession>
<organism evidence="1 2">
    <name type="scientific">Tuber borchii</name>
    <name type="common">White truffle</name>
    <dbReference type="NCBI Taxonomy" id="42251"/>
    <lineage>
        <taxon>Eukaryota</taxon>
        <taxon>Fungi</taxon>
        <taxon>Dikarya</taxon>
        <taxon>Ascomycota</taxon>
        <taxon>Pezizomycotina</taxon>
        <taxon>Pezizomycetes</taxon>
        <taxon>Pezizales</taxon>
        <taxon>Tuberaceae</taxon>
        <taxon>Tuber</taxon>
    </lineage>
</organism>
<gene>
    <name evidence="1" type="ORF">B9Z19DRAFT_1091392</name>
</gene>
<dbReference type="AlphaFoldDB" id="A0A2T6ZHM3"/>
<reference evidence="1 2" key="1">
    <citation type="submission" date="2017-04" db="EMBL/GenBank/DDBJ databases">
        <title>Draft genome sequence of Tuber borchii Vittad., a whitish edible truffle.</title>
        <authorList>
            <consortium name="DOE Joint Genome Institute"/>
            <person name="Murat C."/>
            <person name="Kuo A."/>
            <person name="Barry K.W."/>
            <person name="Clum A."/>
            <person name="Dockter R.B."/>
            <person name="Fauchery L."/>
            <person name="Iotti M."/>
            <person name="Kohler A."/>
            <person name="Labutti K."/>
            <person name="Lindquist E.A."/>
            <person name="Lipzen A."/>
            <person name="Ohm R.A."/>
            <person name="Wang M."/>
            <person name="Grigoriev I.V."/>
            <person name="Zambonelli A."/>
            <person name="Martin F.M."/>
        </authorList>
    </citation>
    <scope>NUCLEOTIDE SEQUENCE [LARGE SCALE GENOMIC DNA]</scope>
    <source>
        <strain evidence="1 2">Tbo3840</strain>
    </source>
</reference>
<proteinExistence type="predicted"/>
<comment type="caution">
    <text evidence="1">The sequence shown here is derived from an EMBL/GenBank/DDBJ whole genome shotgun (WGS) entry which is preliminary data.</text>
</comment>